<evidence type="ECO:0000256" key="6">
    <source>
        <dbReference type="ARBA" id="ARBA00023136"/>
    </source>
</evidence>
<dbReference type="SUPFAM" id="SSF103473">
    <property type="entry name" value="MFS general substrate transporter"/>
    <property type="match status" value="1"/>
</dbReference>
<evidence type="ECO:0000256" key="5">
    <source>
        <dbReference type="ARBA" id="ARBA00022989"/>
    </source>
</evidence>
<protein>
    <recommendedName>
        <fullName evidence="21">Lysosomal dipeptide transporter MFSD1</fullName>
    </recommendedName>
    <alternativeName>
        <fullName evidence="22">Major facilitator superfamily domain-containing protein 1</fullName>
    </alternativeName>
</protein>
<keyword evidence="3" id="KW-0813">Transport</keyword>
<evidence type="ECO:0000256" key="21">
    <source>
        <dbReference type="ARBA" id="ARBA00044985"/>
    </source>
</evidence>
<evidence type="ECO:0000256" key="3">
    <source>
        <dbReference type="ARBA" id="ARBA00022448"/>
    </source>
</evidence>
<dbReference type="Gene3D" id="1.20.1250.20">
    <property type="entry name" value="MFS general substrate transporter like domains"/>
    <property type="match status" value="2"/>
</dbReference>
<name>A0AB37MFA9_9BACE</name>
<dbReference type="RefSeq" id="WP_117706587.1">
    <property type="nucleotide sequence ID" value="NZ_JADMUC010000018.1"/>
</dbReference>
<reference evidence="27 28" key="1">
    <citation type="submission" date="2018-08" db="EMBL/GenBank/DDBJ databases">
        <title>A genome reference for cultivated species of the human gut microbiota.</title>
        <authorList>
            <person name="Zou Y."/>
            <person name="Xue W."/>
            <person name="Luo G."/>
        </authorList>
    </citation>
    <scope>NUCLEOTIDE SEQUENCE [LARGE SCALE GENOMIC DNA]</scope>
    <source>
        <strain evidence="27 28">AF31-23</strain>
    </source>
</reference>
<feature type="transmembrane region" description="Helical" evidence="25">
    <location>
        <begin position="14"/>
        <end position="33"/>
    </location>
</feature>
<feature type="transmembrane region" description="Helical" evidence="25">
    <location>
        <begin position="198"/>
        <end position="218"/>
    </location>
</feature>
<dbReference type="EMBL" id="QRQM01000006">
    <property type="protein sequence ID" value="RHN08323.1"/>
    <property type="molecule type" value="Genomic_DNA"/>
</dbReference>
<evidence type="ECO:0000256" key="2">
    <source>
        <dbReference type="ARBA" id="ARBA00008335"/>
    </source>
</evidence>
<comment type="catalytic activity">
    <reaction evidence="20">
        <text>L-lysyl-glycine(out) = L-lysyl-glycine(in)</text>
        <dbReference type="Rhea" id="RHEA:79407"/>
        <dbReference type="ChEBI" id="CHEBI:191202"/>
    </reaction>
</comment>
<feature type="transmembrane region" description="Helical" evidence="25">
    <location>
        <begin position="163"/>
        <end position="186"/>
    </location>
</feature>
<feature type="domain" description="Major facilitator superfamily (MFS) profile" evidence="26">
    <location>
        <begin position="19"/>
        <end position="450"/>
    </location>
</feature>
<dbReference type="PANTHER" id="PTHR23512:SF3">
    <property type="entry name" value="MAJOR FACILITATOR SUPERFAMILY DOMAIN-CONTAINING PROTEIN 1"/>
    <property type="match status" value="1"/>
</dbReference>
<feature type="transmembrane region" description="Helical" evidence="25">
    <location>
        <begin position="293"/>
        <end position="314"/>
    </location>
</feature>
<evidence type="ECO:0000256" key="11">
    <source>
        <dbReference type="ARBA" id="ARBA00044884"/>
    </source>
</evidence>
<evidence type="ECO:0000313" key="28">
    <source>
        <dbReference type="Proteomes" id="UP000286003"/>
    </source>
</evidence>
<comment type="catalytic activity">
    <reaction evidence="11">
        <text>L-alpha-aminoacyl-L-histidine(out) = L-alpha-aminoacyl-L-histidine(in)</text>
        <dbReference type="Rhea" id="RHEA:79375"/>
        <dbReference type="ChEBI" id="CHEBI:229967"/>
    </reaction>
</comment>
<comment type="function">
    <text evidence="23">Lysosomal dipeptide uniporter that selectively exports lysine, arginine or histidine-containing dipeptides with a net positive charge from the lysosome lumen into the cytosol. Could play a role in a specific type of protein O-glycosylation indirectly regulating macrophages migration and tissue invasion. Also essential for liver homeostasis.</text>
</comment>
<comment type="catalytic activity">
    <reaction evidence="15">
        <text>L-arginyl-L-alpha-amino acid(out) = L-arginyl-L-alpha-amino acid(in)</text>
        <dbReference type="Rhea" id="RHEA:79371"/>
        <dbReference type="ChEBI" id="CHEBI:84315"/>
    </reaction>
</comment>
<evidence type="ECO:0000256" key="22">
    <source>
        <dbReference type="ARBA" id="ARBA00045018"/>
    </source>
</evidence>
<comment type="subunit">
    <text evidence="24">Homodimer. Interacts with lysosomal protein GLMP (via lumenal domain); the interaction starts while both proteins are still in the endoplasmic reticulum and is required for stabilization of MFSD1 in lysosomes but has no direct effect on its targeting to lysosomes or transporter activity.</text>
</comment>
<evidence type="ECO:0000256" key="7">
    <source>
        <dbReference type="ARBA" id="ARBA00023228"/>
    </source>
</evidence>
<evidence type="ECO:0000256" key="18">
    <source>
        <dbReference type="ARBA" id="ARBA00044912"/>
    </source>
</evidence>
<comment type="catalytic activity">
    <reaction evidence="9">
        <text>L-histidyl-glycine(out) = L-histidyl-glycine(in)</text>
        <dbReference type="Rhea" id="RHEA:79395"/>
        <dbReference type="ChEBI" id="CHEBI:229957"/>
    </reaction>
</comment>
<evidence type="ECO:0000256" key="19">
    <source>
        <dbReference type="ARBA" id="ARBA00044919"/>
    </source>
</evidence>
<feature type="transmembrane region" description="Helical" evidence="25">
    <location>
        <begin position="55"/>
        <end position="78"/>
    </location>
</feature>
<dbReference type="InterPro" id="IPR052187">
    <property type="entry name" value="MFSD1"/>
</dbReference>
<feature type="transmembrane region" description="Helical" evidence="25">
    <location>
        <begin position="130"/>
        <end position="151"/>
    </location>
</feature>
<dbReference type="Proteomes" id="UP000286003">
    <property type="component" value="Unassembled WGS sequence"/>
</dbReference>
<dbReference type="GO" id="GO:0022857">
    <property type="term" value="F:transmembrane transporter activity"/>
    <property type="evidence" value="ECO:0007669"/>
    <property type="project" value="InterPro"/>
</dbReference>
<evidence type="ECO:0000256" key="9">
    <source>
        <dbReference type="ARBA" id="ARBA00044878"/>
    </source>
</evidence>
<dbReference type="InterPro" id="IPR036259">
    <property type="entry name" value="MFS_trans_sf"/>
</dbReference>
<evidence type="ECO:0000256" key="12">
    <source>
        <dbReference type="ARBA" id="ARBA00044891"/>
    </source>
</evidence>
<evidence type="ECO:0000256" key="15">
    <source>
        <dbReference type="ARBA" id="ARBA00044899"/>
    </source>
</evidence>
<comment type="similarity">
    <text evidence="2">Belongs to the major facilitator superfamily.</text>
</comment>
<keyword evidence="6 25" id="KW-0472">Membrane</keyword>
<evidence type="ECO:0000256" key="13">
    <source>
        <dbReference type="ARBA" id="ARBA00044893"/>
    </source>
</evidence>
<evidence type="ECO:0000256" key="24">
    <source>
        <dbReference type="ARBA" id="ARBA00046376"/>
    </source>
</evidence>
<evidence type="ECO:0000256" key="20">
    <source>
        <dbReference type="ARBA" id="ARBA00044924"/>
    </source>
</evidence>
<feature type="transmembrane region" description="Helical" evidence="25">
    <location>
        <begin position="424"/>
        <end position="445"/>
    </location>
</feature>
<feature type="transmembrane region" description="Helical" evidence="25">
    <location>
        <begin position="321"/>
        <end position="340"/>
    </location>
</feature>
<dbReference type="GO" id="GO:0005765">
    <property type="term" value="C:lysosomal membrane"/>
    <property type="evidence" value="ECO:0007669"/>
    <property type="project" value="UniProtKB-SubCell"/>
</dbReference>
<evidence type="ECO:0000256" key="17">
    <source>
        <dbReference type="ARBA" id="ARBA00044903"/>
    </source>
</evidence>
<dbReference type="InterPro" id="IPR011701">
    <property type="entry name" value="MFS"/>
</dbReference>
<evidence type="ECO:0000256" key="25">
    <source>
        <dbReference type="SAM" id="Phobius"/>
    </source>
</evidence>
<evidence type="ECO:0000256" key="1">
    <source>
        <dbReference type="ARBA" id="ARBA00004155"/>
    </source>
</evidence>
<dbReference type="PANTHER" id="PTHR23512">
    <property type="entry name" value="MAJOR FACILITATOR SUPERFAMILY DOMAIN-CONTAINING PROTEIN 1"/>
    <property type="match status" value="1"/>
</dbReference>
<comment type="catalytic activity">
    <reaction evidence="18">
        <text>L-histidyl-L-alpha-amino acid(out) = L-histidyl-L-alpha-amino acid(in)</text>
        <dbReference type="Rhea" id="RHEA:79379"/>
        <dbReference type="ChEBI" id="CHEBI:229964"/>
    </reaction>
</comment>
<keyword evidence="5 25" id="KW-1133">Transmembrane helix</keyword>
<comment type="catalytic activity">
    <reaction evidence="19">
        <text>L-alanyl-L-lysine(out) = L-alanyl-L-lysine(in)</text>
        <dbReference type="Rhea" id="RHEA:79415"/>
        <dbReference type="ChEBI" id="CHEBI:192470"/>
    </reaction>
</comment>
<dbReference type="PROSITE" id="PS50850">
    <property type="entry name" value="MFS"/>
    <property type="match status" value="1"/>
</dbReference>
<dbReference type="AlphaFoldDB" id="A0AB37MFA9"/>
<feature type="transmembrane region" description="Helical" evidence="25">
    <location>
        <begin position="346"/>
        <end position="368"/>
    </location>
</feature>
<sequence>MTEQLKLKLNDSKATRWGALVIVAFTMMAAYYVNDVVAPLKTMLESDLAWTSSDFGFFTGGYSFLNVFFLMLIWGGLILDRFGIRFTGKLSTILMVGGTALEYYAMTGLAGPDAQIFGLNEIFGYKAGVFVAFAGYSIFGVGAEVAGITVSKIIAKWFRGKELATAMGVQVALARIGSQAGYAVAIPMARALGLSSPVLLGLILLVGGLIAFFIFSVMDKKLDMQMAAAAEEAGTVSEEEKFSFKDVKNILINPGFWLIALLCVLFYSCVFPFQKFASELMITKYGINENVAGTFAGLPALGALILTPVFGGFIDKRGKSASIMILGAAMLIGVHFIYAIPSIDYWLVAIALMIILGIAFSLVPSAMWPAVAKIFPVSQLGTAYALIFFIQNIGLWGIPTLIGKVLDVYCITGQKPDGTNIYDYTIPMCIFTGIACMSLVVAFFLKKADKENGYGLELPNIQKKEN</sequence>
<organism evidence="27 28">
    <name type="scientific">Bacteroides intestinalis</name>
    <dbReference type="NCBI Taxonomy" id="329854"/>
    <lineage>
        <taxon>Bacteria</taxon>
        <taxon>Pseudomonadati</taxon>
        <taxon>Bacteroidota</taxon>
        <taxon>Bacteroidia</taxon>
        <taxon>Bacteroidales</taxon>
        <taxon>Bacteroidaceae</taxon>
        <taxon>Bacteroides</taxon>
    </lineage>
</organism>
<evidence type="ECO:0000256" key="8">
    <source>
        <dbReference type="ARBA" id="ARBA00044876"/>
    </source>
</evidence>
<proteinExistence type="inferred from homology"/>
<comment type="catalytic activity">
    <reaction evidence="12">
        <text>L-lysyl-L-alpha-amino acid(out) = L-lysyl-L-alpha-amino acid(in)</text>
        <dbReference type="Rhea" id="RHEA:79387"/>
        <dbReference type="ChEBI" id="CHEBI:229965"/>
    </reaction>
</comment>
<evidence type="ECO:0000259" key="26">
    <source>
        <dbReference type="PROSITE" id="PS50850"/>
    </source>
</evidence>
<comment type="catalytic activity">
    <reaction evidence="8">
        <text>L-lysyl-L-alanine(out) = L-lysyl-L-alanine(in)</text>
        <dbReference type="Rhea" id="RHEA:79399"/>
        <dbReference type="ChEBI" id="CHEBI:229954"/>
    </reaction>
</comment>
<comment type="catalytic activity">
    <reaction evidence="16">
        <text>L-lysyl-L-lysine(out) = L-lysyl-L-lysine(in)</text>
        <dbReference type="Rhea" id="RHEA:79403"/>
        <dbReference type="ChEBI" id="CHEBI:229956"/>
    </reaction>
</comment>
<feature type="transmembrane region" description="Helical" evidence="25">
    <location>
        <begin position="250"/>
        <end position="273"/>
    </location>
</feature>
<evidence type="ECO:0000256" key="16">
    <source>
        <dbReference type="ARBA" id="ARBA00044900"/>
    </source>
</evidence>
<comment type="catalytic activity">
    <reaction evidence="14">
        <text>L-aspartyl-L-lysine(out) = L-aspartyl-L-lysine(in)</text>
        <dbReference type="Rhea" id="RHEA:79411"/>
        <dbReference type="ChEBI" id="CHEBI:229953"/>
    </reaction>
</comment>
<feature type="transmembrane region" description="Helical" evidence="25">
    <location>
        <begin position="380"/>
        <end position="398"/>
    </location>
</feature>
<comment type="catalytic activity">
    <reaction evidence="13">
        <text>L-alpha-aminoacyl-L-lysine(out) = L-alpha-aminoacyl-L-lysine(in)</text>
        <dbReference type="Rhea" id="RHEA:79383"/>
        <dbReference type="ChEBI" id="CHEBI:229966"/>
    </reaction>
</comment>
<evidence type="ECO:0000256" key="4">
    <source>
        <dbReference type="ARBA" id="ARBA00022692"/>
    </source>
</evidence>
<keyword evidence="4 25" id="KW-0812">Transmembrane</keyword>
<evidence type="ECO:0000256" key="10">
    <source>
        <dbReference type="ARBA" id="ARBA00044881"/>
    </source>
</evidence>
<comment type="caution">
    <text evidence="27">The sequence shown here is derived from an EMBL/GenBank/DDBJ whole genome shotgun (WGS) entry which is preliminary data.</text>
</comment>
<evidence type="ECO:0000313" key="27">
    <source>
        <dbReference type="EMBL" id="RHN08323.1"/>
    </source>
</evidence>
<accession>A0AB37MFA9</accession>
<comment type="catalytic activity">
    <reaction evidence="10">
        <text>L-alpha-aminoacyl-L-arginine(out) = L-alpha-aminoacyl-L-arginine(in)</text>
        <dbReference type="Rhea" id="RHEA:79367"/>
        <dbReference type="ChEBI" id="CHEBI:229968"/>
    </reaction>
</comment>
<evidence type="ECO:0000256" key="14">
    <source>
        <dbReference type="ARBA" id="ARBA00044898"/>
    </source>
</evidence>
<keyword evidence="7" id="KW-0458">Lysosome</keyword>
<evidence type="ECO:0000256" key="23">
    <source>
        <dbReference type="ARBA" id="ARBA00045709"/>
    </source>
</evidence>
<feature type="transmembrane region" description="Helical" evidence="25">
    <location>
        <begin position="90"/>
        <end position="110"/>
    </location>
</feature>
<comment type="catalytic activity">
    <reaction evidence="17">
        <text>L-arginyl-glycine(out) = L-arginyl-glycine(in)</text>
        <dbReference type="Rhea" id="RHEA:79391"/>
        <dbReference type="ChEBI" id="CHEBI:229955"/>
    </reaction>
</comment>
<gene>
    <name evidence="27" type="ORF">DWZ32_06965</name>
</gene>
<dbReference type="InterPro" id="IPR020846">
    <property type="entry name" value="MFS_dom"/>
</dbReference>
<comment type="subcellular location">
    <subcellularLocation>
        <location evidence="1">Lysosome membrane</location>
        <topology evidence="1">Multi-pass membrane protein</topology>
    </subcellularLocation>
</comment>
<dbReference type="Pfam" id="PF07690">
    <property type="entry name" value="MFS_1"/>
    <property type="match status" value="1"/>
</dbReference>